<dbReference type="OrthoDB" id="2721277at2"/>
<organism evidence="1 2">
    <name type="scientific">Oceanobacillus oncorhynchi</name>
    <dbReference type="NCBI Taxonomy" id="545501"/>
    <lineage>
        <taxon>Bacteria</taxon>
        <taxon>Bacillati</taxon>
        <taxon>Bacillota</taxon>
        <taxon>Bacilli</taxon>
        <taxon>Bacillales</taxon>
        <taxon>Bacillaceae</taxon>
        <taxon>Oceanobacillus</taxon>
    </lineage>
</organism>
<dbReference type="AlphaFoldDB" id="A0A0A1ME55"/>
<evidence type="ECO:0000313" key="1">
    <source>
        <dbReference type="EMBL" id="CEI81328.1"/>
    </source>
</evidence>
<gene>
    <name evidence="1" type="ORF">BN997_01146</name>
</gene>
<dbReference type="Proteomes" id="UP000040453">
    <property type="component" value="Unassembled WGS sequence"/>
</dbReference>
<protein>
    <submittedName>
        <fullName evidence="1">YolD-like protein</fullName>
    </submittedName>
</protein>
<accession>A0A0A1ME55</accession>
<reference evidence="1 2" key="1">
    <citation type="submission" date="2014-11" db="EMBL/GenBank/DDBJ databases">
        <authorList>
            <person name="Urmite Genomes Urmite Genomes"/>
        </authorList>
    </citation>
    <scope>NUCLEOTIDE SEQUENCE [LARGE SCALE GENOMIC DNA]</scope>
    <source>
        <strain evidence="1 2">Oc5</strain>
    </source>
</reference>
<keyword evidence="2" id="KW-1185">Reference proteome</keyword>
<sequence>MQKPVLDLDQLEYNGSMIYDAHKQRREVRIKYFDNEFKEITCSIIKPMSVWDMDIKCSNSEGEIEMPFNWVVQVESV</sequence>
<name>A0A0A1ME55_9BACI</name>
<dbReference type="RefSeq" id="WP_042530391.1">
    <property type="nucleotide sequence ID" value="NZ_CDGG01000001.1"/>
</dbReference>
<dbReference type="Pfam" id="PF08863">
    <property type="entry name" value="YolD"/>
    <property type="match status" value="1"/>
</dbReference>
<dbReference type="InterPro" id="IPR014962">
    <property type="entry name" value="YolD"/>
</dbReference>
<proteinExistence type="predicted"/>
<dbReference type="EMBL" id="CDGG01000001">
    <property type="protein sequence ID" value="CEI81328.1"/>
    <property type="molecule type" value="Genomic_DNA"/>
</dbReference>
<dbReference type="STRING" id="545501.BN997_01146"/>
<evidence type="ECO:0000313" key="2">
    <source>
        <dbReference type="Proteomes" id="UP000040453"/>
    </source>
</evidence>